<dbReference type="CDD" id="cd04301">
    <property type="entry name" value="NAT_SF"/>
    <property type="match status" value="1"/>
</dbReference>
<dbReference type="Pfam" id="PF00583">
    <property type="entry name" value="Acetyltransf_1"/>
    <property type="match status" value="1"/>
</dbReference>
<dbReference type="InterPro" id="IPR000182">
    <property type="entry name" value="GNAT_dom"/>
</dbReference>
<dbReference type="GO" id="GO:0016747">
    <property type="term" value="F:acyltransferase activity, transferring groups other than amino-acyl groups"/>
    <property type="evidence" value="ECO:0007669"/>
    <property type="project" value="InterPro"/>
</dbReference>
<dbReference type="InterPro" id="IPR050832">
    <property type="entry name" value="Bact_Acetyltransf"/>
</dbReference>
<name>A0A942UU92_9FIRM</name>
<keyword evidence="5" id="KW-1185">Reference proteome</keyword>
<evidence type="ECO:0000256" key="1">
    <source>
        <dbReference type="ARBA" id="ARBA00022679"/>
    </source>
</evidence>
<dbReference type="InterPro" id="IPR016181">
    <property type="entry name" value="Acyl_CoA_acyltransferase"/>
</dbReference>
<dbReference type="PANTHER" id="PTHR43877">
    <property type="entry name" value="AMINOALKYLPHOSPHONATE N-ACETYLTRANSFERASE-RELATED-RELATED"/>
    <property type="match status" value="1"/>
</dbReference>
<dbReference type="RefSeq" id="WP_203367278.1">
    <property type="nucleotide sequence ID" value="NZ_WSFT01000048.1"/>
</dbReference>
<evidence type="ECO:0000313" key="5">
    <source>
        <dbReference type="Proteomes" id="UP000724672"/>
    </source>
</evidence>
<dbReference type="PANTHER" id="PTHR43877:SF2">
    <property type="entry name" value="AMINOALKYLPHOSPHONATE N-ACETYLTRANSFERASE-RELATED"/>
    <property type="match status" value="1"/>
</dbReference>
<organism evidence="4 5">
    <name type="scientific">Anaeromonas frigoriresistens</name>
    <dbReference type="NCBI Taxonomy" id="2683708"/>
    <lineage>
        <taxon>Bacteria</taxon>
        <taxon>Bacillati</taxon>
        <taxon>Bacillota</taxon>
        <taxon>Tissierellia</taxon>
        <taxon>Tissierellales</taxon>
        <taxon>Thermohalobacteraceae</taxon>
        <taxon>Anaeromonas</taxon>
    </lineage>
</organism>
<sequence>MSNTINFNIKPINKYNYHKFNDMVYWRINGNERTDEEKERSKNTIYKEAYKELEHEDFYVYAAEYEGRFIGWIALTYIPKIGKWQKGTIFVDELWTAPEFRRKGIAYELMKKACELQTKTGAMALRLYTNNIAAQKLYEKCGLVVEGEAVFMEKR</sequence>
<accession>A0A942UU92</accession>
<protein>
    <submittedName>
        <fullName evidence="4">GNAT family N-acetyltransferase</fullName>
    </submittedName>
</protein>
<evidence type="ECO:0000313" key="4">
    <source>
        <dbReference type="EMBL" id="MBS4539354.1"/>
    </source>
</evidence>
<dbReference type="Proteomes" id="UP000724672">
    <property type="component" value="Unassembled WGS sequence"/>
</dbReference>
<gene>
    <name evidence="4" type="ORF">GOQ27_12835</name>
</gene>
<dbReference type="PROSITE" id="PS51186">
    <property type="entry name" value="GNAT"/>
    <property type="match status" value="1"/>
</dbReference>
<comment type="caution">
    <text evidence="4">The sequence shown here is derived from an EMBL/GenBank/DDBJ whole genome shotgun (WGS) entry which is preliminary data.</text>
</comment>
<dbReference type="AlphaFoldDB" id="A0A942UU92"/>
<evidence type="ECO:0000256" key="2">
    <source>
        <dbReference type="ARBA" id="ARBA00023315"/>
    </source>
</evidence>
<dbReference type="EMBL" id="WSFT01000048">
    <property type="protein sequence ID" value="MBS4539354.1"/>
    <property type="molecule type" value="Genomic_DNA"/>
</dbReference>
<feature type="domain" description="N-acetyltransferase" evidence="3">
    <location>
        <begin position="7"/>
        <end position="155"/>
    </location>
</feature>
<keyword evidence="1" id="KW-0808">Transferase</keyword>
<keyword evidence="2" id="KW-0012">Acyltransferase</keyword>
<proteinExistence type="predicted"/>
<dbReference type="Gene3D" id="3.40.630.30">
    <property type="match status" value="1"/>
</dbReference>
<reference evidence="4" key="1">
    <citation type="submission" date="2019-12" db="EMBL/GenBank/DDBJ databases">
        <title>Clostridiaceae gen. nov. sp. nov., isolated from sediment in Xinjiang, China.</title>
        <authorList>
            <person name="Zhang R."/>
        </authorList>
    </citation>
    <scope>NUCLEOTIDE SEQUENCE</scope>
    <source>
        <strain evidence="4">D2Q-11</strain>
    </source>
</reference>
<evidence type="ECO:0000259" key="3">
    <source>
        <dbReference type="PROSITE" id="PS51186"/>
    </source>
</evidence>
<dbReference type="SUPFAM" id="SSF55729">
    <property type="entry name" value="Acyl-CoA N-acyltransferases (Nat)"/>
    <property type="match status" value="1"/>
</dbReference>